<evidence type="ECO:0000256" key="1">
    <source>
        <dbReference type="ARBA" id="ARBA00004123"/>
    </source>
</evidence>
<keyword evidence="3 4" id="KW-0539">Nucleus</keyword>
<dbReference type="InterPro" id="IPR028942">
    <property type="entry name" value="WHIM1_dom"/>
</dbReference>
<dbReference type="Proteomes" id="UP000790787">
    <property type="component" value="Chromosome 2"/>
</dbReference>
<feature type="region of interest" description="Disordered" evidence="6">
    <location>
        <begin position="408"/>
        <end position="430"/>
    </location>
</feature>
<feature type="DNA-binding region" description="Homeobox" evidence="4">
    <location>
        <begin position="37"/>
        <end position="96"/>
    </location>
</feature>
<dbReference type="Pfam" id="PF15613">
    <property type="entry name" value="WSD"/>
    <property type="match status" value="1"/>
</dbReference>
<feature type="region of interest" description="Disordered" evidence="6">
    <location>
        <begin position="1"/>
        <end position="42"/>
    </location>
</feature>
<keyword evidence="4 5" id="KW-0371">Homeobox</keyword>
<keyword evidence="10" id="KW-1185">Reference proteome</keyword>
<evidence type="ECO:0000313" key="10">
    <source>
        <dbReference type="Proteomes" id="UP000790787"/>
    </source>
</evidence>
<evidence type="ECO:0000259" key="9">
    <source>
        <dbReference type="PROSITE" id="PS51913"/>
    </source>
</evidence>
<dbReference type="PANTHER" id="PTHR36968:SF5">
    <property type="entry name" value="HOMEOBOX-DDT DOMAIN PROTEIN RLT2"/>
    <property type="match status" value="1"/>
</dbReference>
<name>A0A1S3XJL7_TOBAC</name>
<dbReference type="InterPro" id="IPR028941">
    <property type="entry name" value="WHIM2_dom"/>
</dbReference>
<evidence type="ECO:0000313" key="11">
    <source>
        <dbReference type="RefSeq" id="XP_016439867.1"/>
    </source>
</evidence>
<dbReference type="InterPro" id="IPR009057">
    <property type="entry name" value="Homeodomain-like_sf"/>
</dbReference>
<dbReference type="GO" id="GO:0005634">
    <property type="term" value="C:nucleus"/>
    <property type="evidence" value="ECO:0007669"/>
    <property type="project" value="UniProtKB-SubCell"/>
</dbReference>
<feature type="domain" description="Homeobox" evidence="7">
    <location>
        <begin position="35"/>
        <end position="95"/>
    </location>
</feature>
<feature type="compositionally biased region" description="Acidic residues" evidence="6">
    <location>
        <begin position="1697"/>
        <end position="1719"/>
    </location>
</feature>
<dbReference type="SUPFAM" id="SSF46689">
    <property type="entry name" value="Homeodomain-like"/>
    <property type="match status" value="1"/>
</dbReference>
<keyword evidence="2" id="KW-0804">Transcription</keyword>
<accession>A0A1S3XJL7</accession>
<sequence length="1759" mass="197805">MEPDSSAAAAAAAAAATAGGGSGSSDVEKKKLPEGEPKVKRKMKTASQLEILENTYAVETYPSEALRAELSVKLGLSDRQLQMWFCHRRLKDRKASTPVKRQKKEASPVAMADEMAVSGEIGKEHASGSGSRVSPLGLVDLQLQQQHHQQRVAHRPGTAVPRFRTEMPALKRYYEPPQAISELRAIAFVEAQLGQPLREDGPILGMEFDPLPPGAFGAPIVAAMQHKPVGRPFEAQIYERPDVNSIKGTTRTLHEYQFLPEQPSIRSDAYEQSVPSHYHSSIEVQSTRTMLSTGRSFMHGSEQVASGYSIPGQIPTLNLLPEGKQGHISPASAEADAVPRRSLVNIGVEANYGGQPMTSLESPFMPRVIHDEERLERKRKSEEARIAREVEAHEKRIRKELEKQDMLRRKREEQMRKDMERQDRERRKEEERLLREKLREEERYQREQRREMERREKFLLKESIKAEKMRLKEEMRREKEVARLKAANVRATARRIAKESTELIDDERLELMELAASKKGLPSILSLDSENLQNLEAFRDMLIEFPPKSVSLRKPFGVEPWICSEEDVGNLLMVWRFLITFSDVLRLWPFTLDEFVQAFHDFDPRLLAEIHIALLKLIIKDIEDVARTPASAVGANPNSGVNPGGGHPEIVEGAYAWGFDIRSWQRHLNALTWPEILRQFALSAGFGPKLKKQSVEPAYPRDENEGNDGADIISNLRSGVAAEKAVAKLQERGFSNPRRSRHRLTPGTVKFAAFHILSLEGSKGLNILEVAEKIQKSGLRDLKTSKTPEASISAALSRDTKLFERTAPSTYCLRDPYRKDPADADAILSAAREKIRVFKNECVNGEEAEDVEKEVERDDESESDAADDPEVDDLVSELKFAETPQSHKTDRTDGMNSTEDVSEILRFDLTQTPGDVSLQISTGIMHSESFGELKPIGTSGCQSAAIDADSSNLNQEDAVIDESNAGQKWVQGLTEGEYSDLTVEERLDALVALIGVANEGNSIRLVLEERLEAASALKKQIWAEAQLDKRRFKEEFLLKVQYPSVCNNAEQFCSVTSREARKSPLLAVDGHSEVAAIRSLQQEAMHKLPDESNNSSNVAVEKACPMQEIYGGQDNSQFQHFAYVAEKSRSQLKAYIGHRADETFVYRSLPLGQDRRRNRYWQFITSPSRNDPGSGRIFVELRDGRWRLIDSEKDFNALMASLDVRGIRESHLHSMLQNIEATFKETSRRYVYTEAKVSNLVKADTSETVPSNDCCSKTGSPKSTICISNCETPEPSTSFLIGIGRNKMENSDALSRYADLEKWMWEECVNTQFLCARKYGKMRCETLISICNNCHDTYFLEDNHCHCCHTTFSLAKTSCFMEHVAQCKDKLEDLFRPLISDSAPPLRIRLQRAQLASMEACIPPEALEPVWSEVYRRSWGLKLHIASAAGDLLQILTLLEDSIKREYLMSDYETTTELLGAVSNSNLDRMAVLPWVPHTTSAVALRLMELDSSLCYTQRQKADSLKDKESANFTTLKTNYADMKRVAGIISAEAPLEYENLEPDFSVKVGGRHGNSGQGRNHVRGAHSRVHGGRFQRKISASKSESAQRTSTKNSGRFDHLPAWKSRDRGKARRKRGRRSVRNRQKPVKNVENAAVEKVPIPSQQNWKEDEETAADQFEAPDNDSDPGTSGTEDDNGQATGDDYENLMADDYGTEPADGDDVDDYEDDHDEEDEEDGLADENVQRYFDAESEEEGNRLMDGELVENPNKDSESSSEYSD</sequence>
<dbReference type="InterPro" id="IPR018501">
    <property type="entry name" value="DDT_dom"/>
</dbReference>
<dbReference type="GO" id="GO:0003677">
    <property type="term" value="F:DNA binding"/>
    <property type="evidence" value="ECO:0007669"/>
    <property type="project" value="UniProtKB-UniRule"/>
</dbReference>
<keyword evidence="4 5" id="KW-0238">DNA-binding</keyword>
<dbReference type="RefSeq" id="XP_016439867.1">
    <property type="nucleotide sequence ID" value="XM_016584381.1"/>
</dbReference>
<dbReference type="PROSITE" id="PS50071">
    <property type="entry name" value="HOMEOBOX_2"/>
    <property type="match status" value="1"/>
</dbReference>
<evidence type="ECO:0000256" key="6">
    <source>
        <dbReference type="SAM" id="MobiDB-lite"/>
    </source>
</evidence>
<dbReference type="STRING" id="4097.A0A1S3XJL7"/>
<dbReference type="PANTHER" id="PTHR36968">
    <property type="entry name" value="HOMEOBOX-DDT DOMAIN PROTEIN RLT2"/>
    <property type="match status" value="1"/>
</dbReference>
<feature type="region of interest" description="Disordered" evidence="6">
    <location>
        <begin position="1547"/>
        <end position="1759"/>
    </location>
</feature>
<dbReference type="InterPro" id="IPR007759">
    <property type="entry name" value="Asxl_HARE-HTH"/>
</dbReference>
<dbReference type="Pfam" id="PF15612">
    <property type="entry name" value="WHIM1"/>
    <property type="match status" value="1"/>
</dbReference>
<reference evidence="11" key="2">
    <citation type="submission" date="2025-08" db="UniProtKB">
        <authorList>
            <consortium name="RefSeq"/>
        </authorList>
    </citation>
    <scope>IDENTIFICATION</scope>
    <source>
        <tissue evidence="11">Leaf</tissue>
    </source>
</reference>
<dbReference type="CDD" id="cd00086">
    <property type="entry name" value="homeodomain"/>
    <property type="match status" value="1"/>
</dbReference>
<dbReference type="OMA" id="RIFFECR"/>
<evidence type="ECO:0000256" key="2">
    <source>
        <dbReference type="ARBA" id="ARBA00023163"/>
    </source>
</evidence>
<evidence type="ECO:0000256" key="5">
    <source>
        <dbReference type="RuleBase" id="RU000682"/>
    </source>
</evidence>
<feature type="compositionally biased region" description="Basic residues" evidence="6">
    <location>
        <begin position="1561"/>
        <end position="1577"/>
    </location>
</feature>
<evidence type="ECO:0000259" key="7">
    <source>
        <dbReference type="PROSITE" id="PS50071"/>
    </source>
</evidence>
<dbReference type="GeneID" id="107765707"/>
<feature type="compositionally biased region" description="Basic and acidic residues" evidence="6">
    <location>
        <begin position="1596"/>
        <end position="1609"/>
    </location>
</feature>
<dbReference type="RefSeq" id="XP_016439867.1">
    <property type="nucleotide sequence ID" value="XM_016584381.2"/>
</dbReference>
<evidence type="ECO:0000259" key="8">
    <source>
        <dbReference type="PROSITE" id="PS50827"/>
    </source>
</evidence>
<feature type="compositionally biased region" description="Polar residues" evidence="6">
    <location>
        <begin position="1579"/>
        <end position="1595"/>
    </location>
</feature>
<gene>
    <name evidence="11" type="primary">LOC107765707</name>
</gene>
<dbReference type="PaxDb" id="4097-A0A1S3XJL7"/>
<evidence type="ECO:0000256" key="3">
    <source>
        <dbReference type="ARBA" id="ARBA00023242"/>
    </source>
</evidence>
<dbReference type="Pfam" id="PF00046">
    <property type="entry name" value="Homeodomain"/>
    <property type="match status" value="1"/>
</dbReference>
<feature type="compositionally biased region" description="Acidic residues" evidence="6">
    <location>
        <begin position="1649"/>
        <end position="1665"/>
    </location>
</feature>
<dbReference type="Pfam" id="PF05066">
    <property type="entry name" value="HARE-HTH"/>
    <property type="match status" value="1"/>
</dbReference>
<feature type="compositionally biased region" description="Basic residues" evidence="6">
    <location>
        <begin position="1610"/>
        <end position="1627"/>
    </location>
</feature>
<feature type="region of interest" description="Disordered" evidence="6">
    <location>
        <begin position="847"/>
        <end position="871"/>
    </location>
</feature>
<dbReference type="SMART" id="SM00571">
    <property type="entry name" value="DDT"/>
    <property type="match status" value="1"/>
</dbReference>
<protein>
    <submittedName>
        <fullName evidence="11">Homeobox-DDT domain protein RLT2</fullName>
    </submittedName>
</protein>
<comment type="subcellular location">
    <subcellularLocation>
        <location evidence="1 4 5">Nucleus</location>
    </subcellularLocation>
</comment>
<reference evidence="10" key="1">
    <citation type="journal article" date="2014" name="Nat. Commun.">
        <title>The tobacco genome sequence and its comparison with those of tomato and potato.</title>
        <authorList>
            <person name="Sierro N."/>
            <person name="Battey J.N."/>
            <person name="Ouadi S."/>
            <person name="Bakaher N."/>
            <person name="Bovet L."/>
            <person name="Willig A."/>
            <person name="Goepfert S."/>
            <person name="Peitsch M.C."/>
            <person name="Ivanov N.V."/>
        </authorList>
    </citation>
    <scope>NUCLEOTIDE SEQUENCE [LARGE SCALE GENOMIC DNA]</scope>
</reference>
<dbReference type="SMART" id="SM00389">
    <property type="entry name" value="HOX"/>
    <property type="match status" value="1"/>
</dbReference>
<dbReference type="KEGG" id="nta:107765707"/>
<dbReference type="Pfam" id="PF02791">
    <property type="entry name" value="DDT"/>
    <property type="match status" value="1"/>
</dbReference>
<feature type="domain" description="HTH HARE-type" evidence="9">
    <location>
        <begin position="747"/>
        <end position="816"/>
    </location>
</feature>
<dbReference type="InterPro" id="IPR001356">
    <property type="entry name" value="HD"/>
</dbReference>
<dbReference type="SMR" id="A0A1S3XJL7"/>
<dbReference type="PROSITE" id="PS50827">
    <property type="entry name" value="DDT"/>
    <property type="match status" value="1"/>
</dbReference>
<evidence type="ECO:0000256" key="4">
    <source>
        <dbReference type="PROSITE-ProRule" id="PRU00108"/>
    </source>
</evidence>
<proteinExistence type="predicted"/>
<dbReference type="PROSITE" id="PS51913">
    <property type="entry name" value="HTH_HARE"/>
    <property type="match status" value="1"/>
</dbReference>
<dbReference type="OrthoDB" id="6159439at2759"/>
<feature type="domain" description="DDT" evidence="8">
    <location>
        <begin position="565"/>
        <end position="624"/>
    </location>
</feature>
<feature type="compositionally biased region" description="Basic and acidic residues" evidence="6">
    <location>
        <begin position="26"/>
        <end position="38"/>
    </location>
</feature>
<feature type="compositionally biased region" description="Low complexity" evidence="6">
    <location>
        <begin position="1"/>
        <end position="17"/>
    </location>
</feature>
<dbReference type="GO" id="GO:0006357">
    <property type="term" value="P:regulation of transcription by RNA polymerase II"/>
    <property type="evidence" value="ECO:0007669"/>
    <property type="project" value="InterPro"/>
</dbReference>
<organism evidence="10 11">
    <name type="scientific">Nicotiana tabacum</name>
    <name type="common">Common tobacco</name>
    <dbReference type="NCBI Taxonomy" id="4097"/>
    <lineage>
        <taxon>Eukaryota</taxon>
        <taxon>Viridiplantae</taxon>
        <taxon>Streptophyta</taxon>
        <taxon>Embryophyta</taxon>
        <taxon>Tracheophyta</taxon>
        <taxon>Spermatophyta</taxon>
        <taxon>Magnoliopsida</taxon>
        <taxon>eudicotyledons</taxon>
        <taxon>Gunneridae</taxon>
        <taxon>Pentapetalae</taxon>
        <taxon>asterids</taxon>
        <taxon>lamiids</taxon>
        <taxon>Solanales</taxon>
        <taxon>Solanaceae</taxon>
        <taxon>Nicotianoideae</taxon>
        <taxon>Nicotianeae</taxon>
        <taxon>Nicotiana</taxon>
    </lineage>
</organism>
<dbReference type="Gene3D" id="1.10.10.60">
    <property type="entry name" value="Homeodomain-like"/>
    <property type="match status" value="1"/>
</dbReference>
<dbReference type="InterPro" id="IPR044977">
    <property type="entry name" value="RLT1-3"/>
</dbReference>